<evidence type="ECO:0000256" key="1">
    <source>
        <dbReference type="SAM" id="MobiDB-lite"/>
    </source>
</evidence>
<dbReference type="AlphaFoldDB" id="A0A7R9W025"/>
<reference evidence="2" key="1">
    <citation type="submission" date="2021-01" db="EMBL/GenBank/DDBJ databases">
        <authorList>
            <person name="Corre E."/>
            <person name="Pelletier E."/>
            <person name="Niang G."/>
            <person name="Scheremetjew M."/>
            <person name="Finn R."/>
            <person name="Kale V."/>
            <person name="Holt S."/>
            <person name="Cochrane G."/>
            <person name="Meng A."/>
            <person name="Brown T."/>
            <person name="Cohen L."/>
        </authorList>
    </citation>
    <scope>NUCLEOTIDE SEQUENCE</scope>
    <source>
        <strain evidence="2">CCMP219</strain>
    </source>
</reference>
<accession>A0A7R9W025</accession>
<dbReference type="EMBL" id="HBEC01043876">
    <property type="protein sequence ID" value="CAD8309936.1"/>
    <property type="molecule type" value="Transcribed_RNA"/>
</dbReference>
<name>A0A7R9W025_9CHLO</name>
<evidence type="ECO:0000313" key="2">
    <source>
        <dbReference type="EMBL" id="CAD8309936.1"/>
    </source>
</evidence>
<protein>
    <submittedName>
        <fullName evidence="2">Uncharacterized protein</fullName>
    </submittedName>
</protein>
<organism evidence="2">
    <name type="scientific">Chlamydomonas euryale</name>
    <dbReference type="NCBI Taxonomy" id="1486919"/>
    <lineage>
        <taxon>Eukaryota</taxon>
        <taxon>Viridiplantae</taxon>
        <taxon>Chlorophyta</taxon>
        <taxon>core chlorophytes</taxon>
        <taxon>Chlorophyceae</taxon>
        <taxon>CS clade</taxon>
        <taxon>Chlamydomonadales</taxon>
        <taxon>Chlamydomonadaceae</taxon>
        <taxon>Chlamydomonas</taxon>
    </lineage>
</organism>
<proteinExistence type="predicted"/>
<gene>
    <name evidence="2" type="ORF">CEUR00632_LOCUS20441</name>
</gene>
<sequence>MGSPTTTVRPPCAARPTVSMAAMGSPPTRKHGRHGQSNHAPASTAAQDSWCTARQAGACSRHAKVCQGALLLIHEGQRRAAARSWWHFSTWLGDGRNLASPAKRPKQRDGWEPVPILALLAATAVRALEGSAQTTRLLKPPPSCRGLERQRPAARALKNSVQMSGLLKAALSRQGLCRQAARAAGSRLGCCVVATRGQSSLVLGAIRMRIWLRPGAGRGLPSLRALLPPRSLPSSRGSVWSWMRRFSRWMPM</sequence>
<feature type="region of interest" description="Disordered" evidence="1">
    <location>
        <begin position="1"/>
        <end position="45"/>
    </location>
</feature>